<dbReference type="Pfam" id="PF05699">
    <property type="entry name" value="Dimer_Tnp_hAT"/>
    <property type="match status" value="1"/>
</dbReference>
<proteinExistence type="predicted"/>
<name>J4UG03_BEAB2</name>
<dbReference type="SUPFAM" id="SSF53098">
    <property type="entry name" value="Ribonuclease H-like"/>
    <property type="match status" value="1"/>
</dbReference>
<reference evidence="3 4" key="1">
    <citation type="journal article" date="2012" name="Sci. Rep.">
        <title>Genomic perspectives on the evolution of fungal entomopathogenicity in Beauveria bassiana.</title>
        <authorList>
            <person name="Xiao G."/>
            <person name="Ying S.H."/>
            <person name="Zheng P."/>
            <person name="Wang Z.L."/>
            <person name="Zhang S."/>
            <person name="Xie X.Q."/>
            <person name="Shang Y."/>
            <person name="St Leger R.J."/>
            <person name="Zhao G.P."/>
            <person name="Wang C."/>
            <person name="Feng M.G."/>
        </authorList>
    </citation>
    <scope>NUCLEOTIDE SEQUENCE [LARGE SCALE GENOMIC DNA]</scope>
    <source>
        <strain evidence="3 4">ARSEF 2860</strain>
    </source>
</reference>
<dbReference type="InterPro" id="IPR008906">
    <property type="entry name" value="HATC_C_dom"/>
</dbReference>
<dbReference type="AlphaFoldDB" id="J4UG03"/>
<accession>J4UG03</accession>
<evidence type="ECO:0000256" key="1">
    <source>
        <dbReference type="SAM" id="MobiDB-lite"/>
    </source>
</evidence>
<sequence>MLAREFDVVSPAMSDVVEYESLTARPPVAVDYSSLAWWLCEEQQKTYSRLSRMAIDVVSVPAMSAEPERVCFGARRTISWDRCQLGSAIVVHEKLDQEPDNKGNFLDALNALDEDIGEGGGIEDMEDDTGWAGSTMESI</sequence>
<feature type="compositionally biased region" description="Acidic residues" evidence="1">
    <location>
        <begin position="119"/>
        <end position="129"/>
    </location>
</feature>
<dbReference type="GO" id="GO:0046983">
    <property type="term" value="F:protein dimerization activity"/>
    <property type="evidence" value="ECO:0007669"/>
    <property type="project" value="InterPro"/>
</dbReference>
<evidence type="ECO:0000313" key="4">
    <source>
        <dbReference type="Proteomes" id="UP000002762"/>
    </source>
</evidence>
<gene>
    <name evidence="3" type="ORF">BBA_09399</name>
</gene>
<evidence type="ECO:0000259" key="2">
    <source>
        <dbReference type="Pfam" id="PF05699"/>
    </source>
</evidence>
<feature type="domain" description="HAT C-terminal dimerisation" evidence="2">
    <location>
        <begin position="31"/>
        <end position="86"/>
    </location>
</feature>
<dbReference type="EMBL" id="JH725202">
    <property type="protein sequence ID" value="EJP61627.1"/>
    <property type="molecule type" value="Genomic_DNA"/>
</dbReference>
<feature type="region of interest" description="Disordered" evidence="1">
    <location>
        <begin position="119"/>
        <end position="139"/>
    </location>
</feature>
<protein>
    <recommendedName>
        <fullName evidence="2">HAT C-terminal dimerisation domain-containing protein</fullName>
    </recommendedName>
</protein>
<dbReference type="InterPro" id="IPR012337">
    <property type="entry name" value="RNaseH-like_sf"/>
</dbReference>
<dbReference type="RefSeq" id="XP_008602718.1">
    <property type="nucleotide sequence ID" value="XM_008604496.1"/>
</dbReference>
<dbReference type="InParanoid" id="J4UG03"/>
<organism evidence="3 4">
    <name type="scientific">Beauveria bassiana (strain ARSEF 2860)</name>
    <name type="common">White muscardine disease fungus</name>
    <name type="synonym">Tritirachium shiotae</name>
    <dbReference type="NCBI Taxonomy" id="655819"/>
    <lineage>
        <taxon>Eukaryota</taxon>
        <taxon>Fungi</taxon>
        <taxon>Dikarya</taxon>
        <taxon>Ascomycota</taxon>
        <taxon>Pezizomycotina</taxon>
        <taxon>Sordariomycetes</taxon>
        <taxon>Hypocreomycetidae</taxon>
        <taxon>Hypocreales</taxon>
        <taxon>Cordycipitaceae</taxon>
        <taxon>Beauveria</taxon>
    </lineage>
</organism>
<dbReference type="HOGENOM" id="CLU_009123_13_2_1"/>
<keyword evidence="4" id="KW-1185">Reference proteome</keyword>
<dbReference type="Proteomes" id="UP000002762">
    <property type="component" value="Unassembled WGS sequence"/>
</dbReference>
<evidence type="ECO:0000313" key="3">
    <source>
        <dbReference type="EMBL" id="EJP61627.1"/>
    </source>
</evidence>
<dbReference type="GeneID" id="19892411"/>